<comment type="caution">
    <text evidence="7">The sequence shown here is derived from an EMBL/GenBank/DDBJ whole genome shotgun (WGS) entry which is preliminary data.</text>
</comment>
<dbReference type="CDD" id="cd00190">
    <property type="entry name" value="Tryp_SPc"/>
    <property type="match status" value="1"/>
</dbReference>
<dbReference type="SMART" id="SM00020">
    <property type="entry name" value="Tryp_SPc"/>
    <property type="match status" value="1"/>
</dbReference>
<dbReference type="FunFam" id="2.40.10.10:FF:000038">
    <property type="entry name" value="Serine protease"/>
    <property type="match status" value="1"/>
</dbReference>
<keyword evidence="7" id="KW-0645">Protease</keyword>
<evidence type="ECO:0000256" key="5">
    <source>
        <dbReference type="SAM" id="SignalP"/>
    </source>
</evidence>
<dbReference type="PROSITE" id="PS50240">
    <property type="entry name" value="TRYPSIN_DOM"/>
    <property type="match status" value="1"/>
</dbReference>
<feature type="region of interest" description="Disordered" evidence="4">
    <location>
        <begin position="75"/>
        <end position="96"/>
    </location>
</feature>
<dbReference type="PANTHER" id="PTHR24258:SF142">
    <property type="entry name" value="PEPTIDASE S1 DOMAIN-CONTAINING PROTEIN"/>
    <property type="match status" value="1"/>
</dbReference>
<comment type="subcellular location">
    <subcellularLocation>
        <location evidence="1">Secreted</location>
    </subcellularLocation>
</comment>
<keyword evidence="5" id="KW-0732">Signal</keyword>
<dbReference type="Proteomes" id="UP001381693">
    <property type="component" value="Unassembled WGS sequence"/>
</dbReference>
<dbReference type="SUPFAM" id="SSF50494">
    <property type="entry name" value="Trypsin-like serine proteases"/>
    <property type="match status" value="1"/>
</dbReference>
<evidence type="ECO:0000313" key="8">
    <source>
        <dbReference type="Proteomes" id="UP001381693"/>
    </source>
</evidence>
<dbReference type="PROSITE" id="PS00134">
    <property type="entry name" value="TRYPSIN_HIS"/>
    <property type="match status" value="1"/>
</dbReference>
<dbReference type="PANTHER" id="PTHR24258">
    <property type="entry name" value="SERINE PROTEASE-RELATED"/>
    <property type="match status" value="1"/>
</dbReference>
<sequence length="634" mass="68625">MRLKGILATLFVISAAANAQGTGWSWGNDAATLSKASPERGRQETPFISLHDAPPVSDSVPTFASVNATAVNSPANDTKFPVSRSIDNPNHAEDDRQPRFLGLNEKLCKLGIGLNCRKPLAPLPLPNGIPSNGYPYVPQHGSFPVKQVPLKPHSHIVPPHQQTFPGHQHIAPSPVHNPGLKEVHHHEHTHIHHVANNNGIPAHGPGLINTAGNFQPSQPIPSGIPHGHIPSHNFPAYREECTCVHVSYCSSFDVIPRSNGADIRDLIDARTKAGGIQSNSTADDSHTSAPRQSSARRAKVLALFDKPDNTSDTKNDTRVRRDTRLASSAAVNGTTDAEGRRLSYIPGVAGCGASYVCCRNPQLHQPQPRYTCGQSQSSGIVGRIKNPHYVNGDTEFGEYPWHVAILTFSGEYVCGGALIDDRHVLTAAHCVITQNPHELKIRLGDWDVSGSHEFYQHIENSVSYIVSHPQYYAGNLQNDVAVIAMHNHVDFGTSPHISPVCLPEKNYNYFVGQRCKSTGWGKDAFGNHGQFQTILKEVDLPVVEHHQCEAALRQTRLGYQFSLHEGMMCAGGEEGKDTCQGDGGGPLVCAGADGRAHLAGLVSWGIGCGQHGLPGVYVNVAHYLQWIHSVTRAV</sequence>
<dbReference type="Gene3D" id="2.40.10.10">
    <property type="entry name" value="Trypsin-like serine proteases"/>
    <property type="match status" value="2"/>
</dbReference>
<dbReference type="InterPro" id="IPR001314">
    <property type="entry name" value="Peptidase_S1A"/>
</dbReference>
<protein>
    <submittedName>
        <fullName evidence="7">CLIP domain-containing serine protease</fullName>
    </submittedName>
</protein>
<feature type="chain" id="PRO_5042942634" evidence="5">
    <location>
        <begin position="20"/>
        <end position="634"/>
    </location>
</feature>
<dbReference type="GO" id="GO:0006508">
    <property type="term" value="P:proteolysis"/>
    <property type="evidence" value="ECO:0007669"/>
    <property type="project" value="UniProtKB-KW"/>
</dbReference>
<dbReference type="PRINTS" id="PR00722">
    <property type="entry name" value="CHYMOTRYPSIN"/>
</dbReference>
<dbReference type="AlphaFoldDB" id="A0AAN9ACZ4"/>
<reference evidence="7 8" key="1">
    <citation type="submission" date="2023-11" db="EMBL/GenBank/DDBJ databases">
        <title>Halocaridina rubra genome assembly.</title>
        <authorList>
            <person name="Smith C."/>
        </authorList>
    </citation>
    <scope>NUCLEOTIDE SEQUENCE [LARGE SCALE GENOMIC DNA]</scope>
    <source>
        <strain evidence="7">EP-1</strain>
        <tissue evidence="7">Whole</tissue>
    </source>
</reference>
<evidence type="ECO:0000259" key="6">
    <source>
        <dbReference type="PROSITE" id="PS50240"/>
    </source>
</evidence>
<dbReference type="Pfam" id="PF00089">
    <property type="entry name" value="Trypsin"/>
    <property type="match status" value="1"/>
</dbReference>
<evidence type="ECO:0000256" key="1">
    <source>
        <dbReference type="ARBA" id="ARBA00004613"/>
    </source>
</evidence>
<evidence type="ECO:0000256" key="3">
    <source>
        <dbReference type="ARBA" id="ARBA00023157"/>
    </source>
</evidence>
<dbReference type="InterPro" id="IPR018114">
    <property type="entry name" value="TRYPSIN_HIS"/>
</dbReference>
<proteinExistence type="predicted"/>
<evidence type="ECO:0000256" key="4">
    <source>
        <dbReference type="SAM" id="MobiDB-lite"/>
    </source>
</evidence>
<gene>
    <name evidence="7" type="primary">CLIPA10_7</name>
    <name evidence="7" type="ORF">SK128_026794</name>
</gene>
<keyword evidence="7" id="KW-0378">Hydrolase</keyword>
<dbReference type="InterPro" id="IPR043504">
    <property type="entry name" value="Peptidase_S1_PA_chymotrypsin"/>
</dbReference>
<keyword evidence="3" id="KW-1015">Disulfide bond</keyword>
<evidence type="ECO:0000313" key="7">
    <source>
        <dbReference type="EMBL" id="KAK7079822.1"/>
    </source>
</evidence>
<accession>A0AAN9ACZ4</accession>
<name>A0AAN9ACZ4_HALRR</name>
<feature type="compositionally biased region" description="Polar residues" evidence="4">
    <location>
        <begin position="276"/>
        <end position="293"/>
    </location>
</feature>
<organism evidence="7 8">
    <name type="scientific">Halocaridina rubra</name>
    <name type="common">Hawaiian red shrimp</name>
    <dbReference type="NCBI Taxonomy" id="373956"/>
    <lineage>
        <taxon>Eukaryota</taxon>
        <taxon>Metazoa</taxon>
        <taxon>Ecdysozoa</taxon>
        <taxon>Arthropoda</taxon>
        <taxon>Crustacea</taxon>
        <taxon>Multicrustacea</taxon>
        <taxon>Malacostraca</taxon>
        <taxon>Eumalacostraca</taxon>
        <taxon>Eucarida</taxon>
        <taxon>Decapoda</taxon>
        <taxon>Pleocyemata</taxon>
        <taxon>Caridea</taxon>
        <taxon>Atyoidea</taxon>
        <taxon>Atyidae</taxon>
        <taxon>Halocaridina</taxon>
    </lineage>
</organism>
<feature type="region of interest" description="Disordered" evidence="4">
    <location>
        <begin position="274"/>
        <end position="296"/>
    </location>
</feature>
<keyword evidence="8" id="KW-1185">Reference proteome</keyword>
<evidence type="ECO:0000256" key="2">
    <source>
        <dbReference type="ARBA" id="ARBA00022525"/>
    </source>
</evidence>
<dbReference type="EMBL" id="JAXCGZ010006363">
    <property type="protein sequence ID" value="KAK7079822.1"/>
    <property type="molecule type" value="Genomic_DNA"/>
</dbReference>
<dbReference type="InterPro" id="IPR001254">
    <property type="entry name" value="Trypsin_dom"/>
</dbReference>
<dbReference type="InterPro" id="IPR009003">
    <property type="entry name" value="Peptidase_S1_PA"/>
</dbReference>
<dbReference type="GO" id="GO:0004252">
    <property type="term" value="F:serine-type endopeptidase activity"/>
    <property type="evidence" value="ECO:0007669"/>
    <property type="project" value="InterPro"/>
</dbReference>
<feature type="domain" description="Peptidase S1" evidence="6">
    <location>
        <begin position="380"/>
        <end position="632"/>
    </location>
</feature>
<feature type="signal peptide" evidence="5">
    <location>
        <begin position="1"/>
        <end position="19"/>
    </location>
</feature>
<keyword evidence="2" id="KW-0964">Secreted</keyword>
<dbReference type="GO" id="GO:0005576">
    <property type="term" value="C:extracellular region"/>
    <property type="evidence" value="ECO:0007669"/>
    <property type="project" value="UniProtKB-SubCell"/>
</dbReference>